<evidence type="ECO:0000313" key="3">
    <source>
        <dbReference type="Proteomes" id="UP000094043"/>
    </source>
</evidence>
<dbReference type="KEGG" id="cdep:91086733"/>
<dbReference type="Proteomes" id="UP000094043">
    <property type="component" value="Chromosome 3"/>
</dbReference>
<feature type="region of interest" description="Disordered" evidence="1">
    <location>
        <begin position="102"/>
        <end position="169"/>
    </location>
</feature>
<reference evidence="2" key="3">
    <citation type="submission" date="2024-01" db="EMBL/GenBank/DDBJ databases">
        <authorList>
            <person name="Coelho M.A."/>
            <person name="David-Palma M."/>
            <person name="Shea T."/>
            <person name="Sun S."/>
            <person name="Cuomo C.A."/>
            <person name="Heitman J."/>
        </authorList>
    </citation>
    <scope>NUCLEOTIDE SEQUENCE</scope>
    <source>
        <strain evidence="2">CBS 7841</strain>
    </source>
</reference>
<dbReference type="GeneID" id="91086733"/>
<dbReference type="OrthoDB" id="2574664at2759"/>
<dbReference type="EMBL" id="CP143786">
    <property type="protein sequence ID" value="WVN87343.1"/>
    <property type="molecule type" value="Genomic_DNA"/>
</dbReference>
<feature type="compositionally biased region" description="Polar residues" evidence="1">
    <location>
        <begin position="139"/>
        <end position="155"/>
    </location>
</feature>
<evidence type="ECO:0000313" key="2">
    <source>
        <dbReference type="EMBL" id="WVN87343.1"/>
    </source>
</evidence>
<feature type="compositionally biased region" description="Polar residues" evidence="1">
    <location>
        <begin position="242"/>
        <end position="251"/>
    </location>
</feature>
<dbReference type="AlphaFoldDB" id="A0A1E3IDH9"/>
<name>A0A1E3IDH9_9TREE</name>
<evidence type="ECO:0000256" key="1">
    <source>
        <dbReference type="SAM" id="MobiDB-lite"/>
    </source>
</evidence>
<feature type="region of interest" description="Disordered" evidence="1">
    <location>
        <begin position="1"/>
        <end position="24"/>
    </location>
</feature>
<reference evidence="2" key="1">
    <citation type="submission" date="2016-06" db="EMBL/GenBank/DDBJ databases">
        <authorList>
            <person name="Cuomo C."/>
            <person name="Litvintseva A."/>
            <person name="Heitman J."/>
            <person name="Chen Y."/>
            <person name="Sun S."/>
            <person name="Springer D."/>
            <person name="Dromer F."/>
            <person name="Young S."/>
            <person name="Zeng Q."/>
            <person name="Chapman S."/>
            <person name="Gujja S."/>
            <person name="Saif S."/>
            <person name="Birren B."/>
        </authorList>
    </citation>
    <scope>NUCLEOTIDE SEQUENCE</scope>
    <source>
        <strain evidence="2">CBS 7841</strain>
    </source>
</reference>
<feature type="compositionally biased region" description="Basic and acidic residues" evidence="1">
    <location>
        <begin position="156"/>
        <end position="169"/>
    </location>
</feature>
<dbReference type="VEuPathDB" id="FungiDB:L203_03880"/>
<organism evidence="2 3">
    <name type="scientific">Cryptococcus depauperatus CBS 7841</name>
    <dbReference type="NCBI Taxonomy" id="1295531"/>
    <lineage>
        <taxon>Eukaryota</taxon>
        <taxon>Fungi</taxon>
        <taxon>Dikarya</taxon>
        <taxon>Basidiomycota</taxon>
        <taxon>Agaricomycotina</taxon>
        <taxon>Tremellomycetes</taxon>
        <taxon>Tremellales</taxon>
        <taxon>Cryptococcaceae</taxon>
        <taxon>Cryptococcus</taxon>
    </lineage>
</organism>
<proteinExistence type="predicted"/>
<protein>
    <submittedName>
        <fullName evidence="2">Uncharacterized protein</fullName>
    </submittedName>
</protein>
<sequence length="327" mass="37286">MLAPQQRPKRPRSPSPSFEPEVASPLDLFLKRRRREQRKLFEHSSPIHSIDQECLEQHAKFGSEVDAESSHSAQWRDMTMDKGIEKRRARQWDKINAPLHAAVHHQQSHPQHNSLATPGPTPPATRSISISALPKHNSHTMSSSPIRNQPPSSSPFREKLETRRDTEWMMDQDEMRREWGEVYSEQNSLLYSLHLARIQSQPHITSPPSHPSNHSRPSYPSHAYRTPLASSSTAFSPHRHQSTSSSPYASQCIASSSPFTPACPSLSYPPSHSGIIGGQDEEMLVEKDEQQLKAEEHVRRRYEETNRLLGELAMVREQRWGACEEKV</sequence>
<accession>A0A1E3IDH9</accession>
<gene>
    <name evidence="2" type="ORF">L203_102521</name>
</gene>
<keyword evidence="3" id="KW-1185">Reference proteome</keyword>
<feature type="compositionally biased region" description="Low complexity" evidence="1">
    <location>
        <begin position="201"/>
        <end position="222"/>
    </location>
</feature>
<reference evidence="2" key="2">
    <citation type="journal article" date="2022" name="Elife">
        <title>Obligate sexual reproduction of a homothallic fungus closely related to the Cryptococcus pathogenic species complex.</title>
        <authorList>
            <person name="Passer A.R."/>
            <person name="Clancey S.A."/>
            <person name="Shea T."/>
            <person name="David-Palma M."/>
            <person name="Averette A.F."/>
            <person name="Boekhout T."/>
            <person name="Porcel B.M."/>
            <person name="Nowrousian M."/>
            <person name="Cuomo C.A."/>
            <person name="Sun S."/>
            <person name="Heitman J."/>
            <person name="Coelho M.A."/>
        </authorList>
    </citation>
    <scope>NUCLEOTIDE SEQUENCE</scope>
    <source>
        <strain evidence="2">CBS 7841</strain>
    </source>
</reference>
<dbReference type="RefSeq" id="XP_066068043.1">
    <property type="nucleotide sequence ID" value="XM_066211946.1"/>
</dbReference>
<feature type="region of interest" description="Disordered" evidence="1">
    <location>
        <begin position="201"/>
        <end position="251"/>
    </location>
</feature>